<name>A0A0D0VDQ6_CRYGA</name>
<reference evidence="2" key="1">
    <citation type="submission" date="2015-01" db="EMBL/GenBank/DDBJ databases">
        <title>The Genome Sequence of Cryptococcus gattii CA1280.</title>
        <authorList>
            <consortium name="The Broad Institute Genomics Platform"/>
            <person name="Cuomo C."/>
            <person name="Litvintseva A."/>
            <person name="Chen Y."/>
            <person name="Heitman J."/>
            <person name="Sun S."/>
            <person name="Springer D."/>
            <person name="Dromer F."/>
            <person name="Young S."/>
            <person name="Zeng Q."/>
            <person name="Gargeya S."/>
            <person name="Abouelleil A."/>
            <person name="Alvarado L."/>
            <person name="Chapman S.B."/>
            <person name="Gainer-Dewar J."/>
            <person name="Goldberg J."/>
            <person name="Griggs A."/>
            <person name="Gujja S."/>
            <person name="Hansen M."/>
            <person name="Howarth C."/>
            <person name="Imamovic A."/>
            <person name="Larimer J."/>
            <person name="Murphy C."/>
            <person name="Naylor J."/>
            <person name="Pearson M."/>
            <person name="Priest M."/>
            <person name="Roberts A."/>
            <person name="Saif S."/>
            <person name="Shea T."/>
            <person name="Sykes S."/>
            <person name="Wortman J."/>
            <person name="Nusbaum C."/>
            <person name="Birren B."/>
        </authorList>
    </citation>
    <scope>NUCLEOTIDE SEQUENCE [LARGE SCALE GENOMIC DNA]</scope>
    <source>
        <strain evidence="2">CA1280</strain>
    </source>
</reference>
<dbReference type="InterPro" id="IPR036412">
    <property type="entry name" value="HAD-like_sf"/>
</dbReference>
<dbReference type="PANTHER" id="PTHR43481">
    <property type="entry name" value="FRUCTOSE-1-PHOSPHATE PHOSPHATASE"/>
    <property type="match status" value="1"/>
</dbReference>
<organism evidence="2">
    <name type="scientific">Cryptococcus bacillisporus CA1280</name>
    <dbReference type="NCBI Taxonomy" id="1296109"/>
    <lineage>
        <taxon>Eukaryota</taxon>
        <taxon>Fungi</taxon>
        <taxon>Dikarya</taxon>
        <taxon>Basidiomycota</taxon>
        <taxon>Agaricomycotina</taxon>
        <taxon>Tremellomycetes</taxon>
        <taxon>Tremellales</taxon>
        <taxon>Cryptococcaceae</taxon>
        <taxon>Cryptococcus</taxon>
        <taxon>Cryptococcus gattii species complex</taxon>
    </lineage>
</organism>
<dbReference type="Pfam" id="PF00702">
    <property type="entry name" value="Hydrolase"/>
    <property type="match status" value="1"/>
</dbReference>
<dbReference type="FunFam" id="3.40.50.1000:FF:000145">
    <property type="entry name" value="HAD family hydrolase"/>
    <property type="match status" value="1"/>
</dbReference>
<dbReference type="Gene3D" id="1.10.150.240">
    <property type="entry name" value="Putative phosphatase, domain 2"/>
    <property type="match status" value="1"/>
</dbReference>
<dbReference type="SUPFAM" id="SSF56784">
    <property type="entry name" value="HAD-like"/>
    <property type="match status" value="1"/>
</dbReference>
<evidence type="ECO:0000313" key="2">
    <source>
        <dbReference type="EMBL" id="KIR45611.1"/>
    </source>
</evidence>
<dbReference type="GO" id="GO:0050308">
    <property type="term" value="F:sugar-phosphatase activity"/>
    <property type="evidence" value="ECO:0007669"/>
    <property type="project" value="TreeGrafter"/>
</dbReference>
<proteinExistence type="predicted"/>
<dbReference type="FunFam" id="3.40.50.1000:FF:000162">
    <property type="entry name" value="HAD-like protein"/>
    <property type="match status" value="1"/>
</dbReference>
<feature type="region of interest" description="Disordered" evidence="1">
    <location>
        <begin position="95"/>
        <end position="125"/>
    </location>
</feature>
<dbReference type="AlphaFoldDB" id="A0A0D0VDQ6"/>
<dbReference type="InterPro" id="IPR023198">
    <property type="entry name" value="PGP-like_dom2"/>
</dbReference>
<feature type="compositionally biased region" description="Low complexity" evidence="1">
    <location>
        <begin position="106"/>
        <end position="125"/>
    </location>
</feature>
<dbReference type="InterPro" id="IPR051806">
    <property type="entry name" value="HAD-like_SPP"/>
</dbReference>
<protein>
    <submittedName>
        <fullName evidence="2">Phosphatase</fullName>
    </submittedName>
</protein>
<dbReference type="PANTHER" id="PTHR43481:SF2">
    <property type="entry name" value="PHOSPHATASE"/>
    <property type="match status" value="1"/>
</dbReference>
<dbReference type="FunFam" id="1.10.150.240:FF:000023">
    <property type="entry name" value="Uncharacterized protein"/>
    <property type="match status" value="1"/>
</dbReference>
<dbReference type="HOGENOM" id="CLU_045011_10_0_1"/>
<dbReference type="OrthoDB" id="40579at2759"/>
<dbReference type="SFLD" id="SFLDS00003">
    <property type="entry name" value="Haloacid_Dehalogenase"/>
    <property type="match status" value="1"/>
</dbReference>
<dbReference type="SFLD" id="SFLDG01129">
    <property type="entry name" value="C1.5:_HAD__Beta-PGM__Phosphata"/>
    <property type="match status" value="1"/>
</dbReference>
<evidence type="ECO:0000256" key="1">
    <source>
        <dbReference type="SAM" id="MobiDB-lite"/>
    </source>
</evidence>
<dbReference type="EMBL" id="KN847987">
    <property type="protein sequence ID" value="KIR45611.1"/>
    <property type="molecule type" value="Genomic_DNA"/>
</dbReference>
<dbReference type="InterPro" id="IPR006439">
    <property type="entry name" value="HAD-SF_hydro_IA"/>
</dbReference>
<dbReference type="Gene3D" id="3.40.50.1000">
    <property type="entry name" value="HAD superfamily/HAD-like"/>
    <property type="match status" value="1"/>
</dbReference>
<accession>A0A0D0VDQ6</accession>
<gene>
    <name evidence="2" type="ORF">I312_04961</name>
</gene>
<sequence>MAPETVSSAGTKYNETAVFTADGVLFDMDGTLTDSIAAVEAAWTAKAKEFGLEPEAVIKATHGRRASDNLQDLIPNLRKEHIDLEVEKFEQSILAYADTPPRSRRSSSASSTRTSRSGSRSMSGSVGSFAALTPMNSCTLAAIKRFGTYEALNLTSIKLSKSEEHEPQLDDSVFEDEADDLLDMSVRILPGVRSLINSLPQDKYAIATSGAKTYCHGCLDRTGITIPKVCVTADDPRLLRGKPFPDPFLLAAADLGIDPTRAVIFEDSPSGIKAAVAAGATVIAVCTSHQRHQIEHLDAHFVIDTMDQVKVGQGTHGQLEFTVTY</sequence>
<dbReference type="InterPro" id="IPR023214">
    <property type="entry name" value="HAD_sf"/>
</dbReference>
<dbReference type="NCBIfam" id="TIGR01509">
    <property type="entry name" value="HAD-SF-IA-v3"/>
    <property type="match status" value="1"/>
</dbReference>